<dbReference type="PANTHER" id="PTHR21064">
    <property type="entry name" value="AMINOGLYCOSIDE PHOSPHOTRANSFERASE DOMAIN-CONTAINING PROTEIN-RELATED"/>
    <property type="match status" value="1"/>
</dbReference>
<keyword evidence="12" id="KW-1185">Reference proteome</keyword>
<dbReference type="Gene3D" id="3.90.1200.10">
    <property type="match status" value="1"/>
</dbReference>
<dbReference type="RefSeq" id="WP_207351231.1">
    <property type="nucleotide sequence ID" value="NZ_JAFMPY010000013.1"/>
</dbReference>
<comment type="similarity">
    <text evidence="7 8">Belongs to the pseudomonas-type ThrB family.</text>
</comment>
<protein>
    <recommendedName>
        <fullName evidence="8 9">Homoserine kinase</fullName>
        <shortName evidence="8">HK</shortName>
        <shortName evidence="8">HSK</shortName>
        <ecNumber evidence="8 9">2.7.1.39</ecNumber>
    </recommendedName>
</protein>
<dbReference type="CDD" id="cd05153">
    <property type="entry name" value="HomoserineK_II"/>
    <property type="match status" value="1"/>
</dbReference>
<keyword evidence="2 8" id="KW-0808">Transferase</keyword>
<feature type="domain" description="Aminoglycoside phosphotransferase" evidence="10">
    <location>
        <begin position="27"/>
        <end position="257"/>
    </location>
</feature>
<reference evidence="11 12" key="1">
    <citation type="submission" date="2021-03" db="EMBL/GenBank/DDBJ databases">
        <title>Whole genome sequence of Jiella sp. MQZ13P-4.</title>
        <authorList>
            <person name="Tuo L."/>
        </authorList>
    </citation>
    <scope>NUCLEOTIDE SEQUENCE [LARGE SCALE GENOMIC DNA]</scope>
    <source>
        <strain evidence="11 12">MQZ13P-4</strain>
    </source>
</reference>
<dbReference type="NCBIfam" id="NF003558">
    <property type="entry name" value="PRK05231.1"/>
    <property type="match status" value="1"/>
</dbReference>
<keyword evidence="5 8" id="KW-0418">Kinase</keyword>
<accession>A0ABS3J7M3</accession>
<proteinExistence type="inferred from homology"/>
<keyword evidence="1 8" id="KW-0028">Amino-acid biosynthesis</keyword>
<dbReference type="EC" id="2.7.1.39" evidence="8 9"/>
<comment type="pathway">
    <text evidence="8">Amino-acid biosynthesis; L-threonine biosynthesis; L-threonine from L-aspartate: step 4/5.</text>
</comment>
<organism evidence="11 12">
    <name type="scientific">Jiella sonneratiae</name>
    <dbReference type="NCBI Taxonomy" id="2816856"/>
    <lineage>
        <taxon>Bacteria</taxon>
        <taxon>Pseudomonadati</taxon>
        <taxon>Pseudomonadota</taxon>
        <taxon>Alphaproteobacteria</taxon>
        <taxon>Hyphomicrobiales</taxon>
        <taxon>Aurantimonadaceae</taxon>
        <taxon>Jiella</taxon>
    </lineage>
</organism>
<evidence type="ECO:0000256" key="4">
    <source>
        <dbReference type="ARBA" id="ARBA00022741"/>
    </source>
</evidence>
<keyword evidence="4 8" id="KW-0547">Nucleotide-binding</keyword>
<gene>
    <name evidence="8" type="primary">thrB</name>
    <name evidence="11" type="ORF">J1C47_13135</name>
</gene>
<dbReference type="InterPro" id="IPR011009">
    <property type="entry name" value="Kinase-like_dom_sf"/>
</dbReference>
<evidence type="ECO:0000259" key="10">
    <source>
        <dbReference type="Pfam" id="PF01636"/>
    </source>
</evidence>
<dbReference type="InterPro" id="IPR002575">
    <property type="entry name" value="Aminoglycoside_PTrfase"/>
</dbReference>
<evidence type="ECO:0000256" key="8">
    <source>
        <dbReference type="HAMAP-Rule" id="MF_00301"/>
    </source>
</evidence>
<dbReference type="NCBIfam" id="TIGR00938">
    <property type="entry name" value="thrB_alt"/>
    <property type="match status" value="1"/>
</dbReference>
<evidence type="ECO:0000256" key="1">
    <source>
        <dbReference type="ARBA" id="ARBA00022605"/>
    </source>
</evidence>
<evidence type="ECO:0000256" key="6">
    <source>
        <dbReference type="ARBA" id="ARBA00022840"/>
    </source>
</evidence>
<keyword evidence="3 8" id="KW-0791">Threonine biosynthesis</keyword>
<evidence type="ECO:0000313" key="11">
    <source>
        <dbReference type="EMBL" id="MBO0904586.1"/>
    </source>
</evidence>
<dbReference type="InterPro" id="IPR050249">
    <property type="entry name" value="Pseudomonas-type_ThrB"/>
</dbReference>
<dbReference type="Gene3D" id="3.30.200.20">
    <property type="entry name" value="Phosphorylase Kinase, domain 1"/>
    <property type="match status" value="1"/>
</dbReference>
<evidence type="ECO:0000256" key="2">
    <source>
        <dbReference type="ARBA" id="ARBA00022679"/>
    </source>
</evidence>
<dbReference type="HAMAP" id="MF_00301">
    <property type="entry name" value="Homoser_kinase_2"/>
    <property type="match status" value="1"/>
</dbReference>
<evidence type="ECO:0000313" key="12">
    <source>
        <dbReference type="Proteomes" id="UP000664288"/>
    </source>
</evidence>
<dbReference type="PANTHER" id="PTHR21064:SF6">
    <property type="entry name" value="AMINOGLYCOSIDE PHOSPHOTRANSFERASE DOMAIN-CONTAINING PROTEIN"/>
    <property type="match status" value="1"/>
</dbReference>
<evidence type="ECO:0000256" key="7">
    <source>
        <dbReference type="ARBA" id="ARBA00038240"/>
    </source>
</evidence>
<comment type="caution">
    <text evidence="11">The sequence shown here is derived from an EMBL/GenBank/DDBJ whole genome shotgun (WGS) entry which is preliminary data.</text>
</comment>
<dbReference type="Proteomes" id="UP000664288">
    <property type="component" value="Unassembled WGS sequence"/>
</dbReference>
<dbReference type="GO" id="GO:0004413">
    <property type="term" value="F:homoserine kinase activity"/>
    <property type="evidence" value="ECO:0007669"/>
    <property type="project" value="UniProtKB-EC"/>
</dbReference>
<sequence length="329" mass="36540">MAVYTDVTEQDLAAFLGRYDLGSLSSYKGIAEGVENSNFLLRTTAGTYILTLYEKRVNRGDLPFFIGLMEHLAERGLSCPLPVHDRSGNALGELAGRPAAVFTFLDGMWTRRPSPEQCRAVGVSLARMHESARSFPIARRNGLAPADWRPLYDSCAGRADTVEPGLSAEIEAELADFEANWPADLPEGVIHADLFPDNVFFLAGELSGLIDFYFACNDLLAYDLAITLGAWCFEPDGSYNVTKGRALISGYVSVRPLAPREYEALPMLCRGASMRFLLTRLYDWLNVPDDSFVTKKDPREYLRKLRFHRGVREASAYGLDRAEVTKGSE</sequence>
<dbReference type="EMBL" id="JAFMPY010000013">
    <property type="protein sequence ID" value="MBO0904586.1"/>
    <property type="molecule type" value="Genomic_DNA"/>
</dbReference>
<keyword evidence="6 8" id="KW-0067">ATP-binding</keyword>
<dbReference type="Pfam" id="PF01636">
    <property type="entry name" value="APH"/>
    <property type="match status" value="1"/>
</dbReference>
<dbReference type="InterPro" id="IPR005280">
    <property type="entry name" value="Homoserine_kinase_II"/>
</dbReference>
<evidence type="ECO:0000256" key="9">
    <source>
        <dbReference type="NCBIfam" id="TIGR00938"/>
    </source>
</evidence>
<evidence type="ECO:0000256" key="3">
    <source>
        <dbReference type="ARBA" id="ARBA00022697"/>
    </source>
</evidence>
<dbReference type="SUPFAM" id="SSF56112">
    <property type="entry name" value="Protein kinase-like (PK-like)"/>
    <property type="match status" value="1"/>
</dbReference>
<evidence type="ECO:0000256" key="5">
    <source>
        <dbReference type="ARBA" id="ARBA00022777"/>
    </source>
</evidence>
<comment type="catalytic activity">
    <reaction evidence="8">
        <text>L-homoserine + ATP = O-phospho-L-homoserine + ADP + H(+)</text>
        <dbReference type="Rhea" id="RHEA:13985"/>
        <dbReference type="ChEBI" id="CHEBI:15378"/>
        <dbReference type="ChEBI" id="CHEBI:30616"/>
        <dbReference type="ChEBI" id="CHEBI:57476"/>
        <dbReference type="ChEBI" id="CHEBI:57590"/>
        <dbReference type="ChEBI" id="CHEBI:456216"/>
        <dbReference type="EC" id="2.7.1.39"/>
    </reaction>
</comment>
<name>A0ABS3J7M3_9HYPH</name>